<dbReference type="EMBL" id="JAACXV010000166">
    <property type="protein sequence ID" value="KAF7282553.1"/>
    <property type="molecule type" value="Genomic_DNA"/>
</dbReference>
<gene>
    <name evidence="2" type="ORF">GWI33_002380</name>
</gene>
<name>A0A834MGE0_RHYFE</name>
<feature type="compositionally biased region" description="Basic and acidic residues" evidence="1">
    <location>
        <begin position="57"/>
        <end position="68"/>
    </location>
</feature>
<evidence type="ECO:0000313" key="2">
    <source>
        <dbReference type="EMBL" id="KAF7282553.1"/>
    </source>
</evidence>
<comment type="caution">
    <text evidence="2">The sequence shown here is derived from an EMBL/GenBank/DDBJ whole genome shotgun (WGS) entry which is preliminary data.</text>
</comment>
<evidence type="ECO:0000256" key="1">
    <source>
        <dbReference type="SAM" id="MobiDB-lite"/>
    </source>
</evidence>
<protein>
    <submittedName>
        <fullName evidence="2">Uncharacterized protein</fullName>
    </submittedName>
</protein>
<reference evidence="2" key="1">
    <citation type="submission" date="2020-08" db="EMBL/GenBank/DDBJ databases">
        <title>Genome sequencing and assembly of the red palm weevil Rhynchophorus ferrugineus.</title>
        <authorList>
            <person name="Dias G.B."/>
            <person name="Bergman C.M."/>
            <person name="Manee M."/>
        </authorList>
    </citation>
    <scope>NUCLEOTIDE SEQUENCE</scope>
    <source>
        <strain evidence="2">AA-2017</strain>
        <tissue evidence="2">Whole larva</tissue>
    </source>
</reference>
<accession>A0A834MGE0</accession>
<sequence>MGNNRDRIGIKVRPSNLCDPTQIFGLFRRETDRNPVISTPKKMPKYSNRSVGGGRGSTERGWDGERTRMGNGPTVTRSAICTCTGFKSPQFILA</sequence>
<keyword evidence="3" id="KW-1185">Reference proteome</keyword>
<evidence type="ECO:0000313" key="3">
    <source>
        <dbReference type="Proteomes" id="UP000625711"/>
    </source>
</evidence>
<proteinExistence type="predicted"/>
<dbReference type="AlphaFoldDB" id="A0A834MGE0"/>
<organism evidence="2 3">
    <name type="scientific">Rhynchophorus ferrugineus</name>
    <name type="common">Red palm weevil</name>
    <name type="synonym">Curculio ferrugineus</name>
    <dbReference type="NCBI Taxonomy" id="354439"/>
    <lineage>
        <taxon>Eukaryota</taxon>
        <taxon>Metazoa</taxon>
        <taxon>Ecdysozoa</taxon>
        <taxon>Arthropoda</taxon>
        <taxon>Hexapoda</taxon>
        <taxon>Insecta</taxon>
        <taxon>Pterygota</taxon>
        <taxon>Neoptera</taxon>
        <taxon>Endopterygota</taxon>
        <taxon>Coleoptera</taxon>
        <taxon>Polyphaga</taxon>
        <taxon>Cucujiformia</taxon>
        <taxon>Curculionidae</taxon>
        <taxon>Dryophthorinae</taxon>
        <taxon>Rhynchophorus</taxon>
    </lineage>
</organism>
<feature type="region of interest" description="Disordered" evidence="1">
    <location>
        <begin position="29"/>
        <end position="74"/>
    </location>
</feature>
<dbReference type="Proteomes" id="UP000625711">
    <property type="component" value="Unassembled WGS sequence"/>
</dbReference>